<protein>
    <submittedName>
        <fullName evidence="1">Uncharacterized protein</fullName>
    </submittedName>
</protein>
<accession>A0ACC0C6R8</accession>
<evidence type="ECO:0000313" key="2">
    <source>
        <dbReference type="Proteomes" id="UP001060085"/>
    </source>
</evidence>
<reference evidence="2" key="1">
    <citation type="journal article" date="2023" name="Nat. Plants">
        <title>Single-cell RNA sequencing provides a high-resolution roadmap for understanding the multicellular compartmentation of specialized metabolism.</title>
        <authorList>
            <person name="Sun S."/>
            <person name="Shen X."/>
            <person name="Li Y."/>
            <person name="Li Y."/>
            <person name="Wang S."/>
            <person name="Li R."/>
            <person name="Zhang H."/>
            <person name="Shen G."/>
            <person name="Guo B."/>
            <person name="Wei J."/>
            <person name="Xu J."/>
            <person name="St-Pierre B."/>
            <person name="Chen S."/>
            <person name="Sun C."/>
        </authorList>
    </citation>
    <scope>NUCLEOTIDE SEQUENCE [LARGE SCALE GENOMIC DNA]</scope>
</reference>
<evidence type="ECO:0000313" key="1">
    <source>
        <dbReference type="EMBL" id="KAI5680663.1"/>
    </source>
</evidence>
<name>A0ACC0C6R8_CATRO</name>
<dbReference type="Proteomes" id="UP001060085">
    <property type="component" value="Linkage Group LG01"/>
</dbReference>
<proteinExistence type="predicted"/>
<dbReference type="EMBL" id="CM044701">
    <property type="protein sequence ID" value="KAI5680663.1"/>
    <property type="molecule type" value="Genomic_DNA"/>
</dbReference>
<keyword evidence="2" id="KW-1185">Reference proteome</keyword>
<sequence length="91" mass="10915">MEDRNGMQWKIHFQGFPIAAPPVMESLLFRPYPSDEQFMRFQKHHHPKSTPFLSTPNQRHRSLQPLQYRFVGHFFLVRTQATFITCLFHLS</sequence>
<gene>
    <name evidence="1" type="ORF">M9H77_01890</name>
</gene>
<comment type="caution">
    <text evidence="1">The sequence shown here is derived from an EMBL/GenBank/DDBJ whole genome shotgun (WGS) entry which is preliminary data.</text>
</comment>
<organism evidence="1 2">
    <name type="scientific">Catharanthus roseus</name>
    <name type="common">Madagascar periwinkle</name>
    <name type="synonym">Vinca rosea</name>
    <dbReference type="NCBI Taxonomy" id="4058"/>
    <lineage>
        <taxon>Eukaryota</taxon>
        <taxon>Viridiplantae</taxon>
        <taxon>Streptophyta</taxon>
        <taxon>Embryophyta</taxon>
        <taxon>Tracheophyta</taxon>
        <taxon>Spermatophyta</taxon>
        <taxon>Magnoliopsida</taxon>
        <taxon>eudicotyledons</taxon>
        <taxon>Gunneridae</taxon>
        <taxon>Pentapetalae</taxon>
        <taxon>asterids</taxon>
        <taxon>lamiids</taxon>
        <taxon>Gentianales</taxon>
        <taxon>Apocynaceae</taxon>
        <taxon>Rauvolfioideae</taxon>
        <taxon>Vinceae</taxon>
        <taxon>Catharanthinae</taxon>
        <taxon>Catharanthus</taxon>
    </lineage>
</organism>